<dbReference type="EMBL" id="MU003509">
    <property type="protein sequence ID" value="KAF2470194.1"/>
    <property type="molecule type" value="Genomic_DNA"/>
</dbReference>
<proteinExistence type="predicted"/>
<protein>
    <submittedName>
        <fullName evidence="1">Uncharacterized protein</fullName>
    </submittedName>
</protein>
<organism evidence="1 2">
    <name type="scientific">Lindgomyces ingoldianus</name>
    <dbReference type="NCBI Taxonomy" id="673940"/>
    <lineage>
        <taxon>Eukaryota</taxon>
        <taxon>Fungi</taxon>
        <taxon>Dikarya</taxon>
        <taxon>Ascomycota</taxon>
        <taxon>Pezizomycotina</taxon>
        <taxon>Dothideomycetes</taxon>
        <taxon>Pleosporomycetidae</taxon>
        <taxon>Pleosporales</taxon>
        <taxon>Lindgomycetaceae</taxon>
        <taxon>Lindgomyces</taxon>
    </lineage>
</organism>
<sequence>MTVVNSEKSKIRDETPSTQFSHHMETVPRVRILAQILHFKQKEQHLRPISSKERAVYYAQIIVEAKALYSSLQEYAFDALKRPKGRAYTSDPHIAQLNLLRENLDQETRGRMVMVAYLSLDCERWVVVLVRGGSSLRSARSIFPRLLISTLRPYEGILCIIAGISLAYRLACTTLAAYVFAKRRRYSQRTYYNFSPNAEHNWENVKRMKVTPAMFPFWLFQYLQDGSKTPPNPFLPLNSTLAAFDTKNSYKTSSSPKS</sequence>
<accession>A0ACB6QT37</accession>
<gene>
    <name evidence="1" type="ORF">BDR25DRAFT_394099</name>
</gene>
<evidence type="ECO:0000313" key="2">
    <source>
        <dbReference type="Proteomes" id="UP000799755"/>
    </source>
</evidence>
<keyword evidence="2" id="KW-1185">Reference proteome</keyword>
<comment type="caution">
    <text evidence="1">The sequence shown here is derived from an EMBL/GenBank/DDBJ whole genome shotgun (WGS) entry which is preliminary data.</text>
</comment>
<name>A0ACB6QT37_9PLEO</name>
<dbReference type="Proteomes" id="UP000799755">
    <property type="component" value="Unassembled WGS sequence"/>
</dbReference>
<reference evidence="1" key="1">
    <citation type="journal article" date="2020" name="Stud. Mycol.">
        <title>101 Dothideomycetes genomes: a test case for predicting lifestyles and emergence of pathogens.</title>
        <authorList>
            <person name="Haridas S."/>
            <person name="Albert R."/>
            <person name="Binder M."/>
            <person name="Bloem J."/>
            <person name="Labutti K."/>
            <person name="Salamov A."/>
            <person name="Andreopoulos B."/>
            <person name="Baker S."/>
            <person name="Barry K."/>
            <person name="Bills G."/>
            <person name="Bluhm B."/>
            <person name="Cannon C."/>
            <person name="Castanera R."/>
            <person name="Culley D."/>
            <person name="Daum C."/>
            <person name="Ezra D."/>
            <person name="Gonzalez J."/>
            <person name="Henrissat B."/>
            <person name="Kuo A."/>
            <person name="Liang C."/>
            <person name="Lipzen A."/>
            <person name="Lutzoni F."/>
            <person name="Magnuson J."/>
            <person name="Mondo S."/>
            <person name="Nolan M."/>
            <person name="Ohm R."/>
            <person name="Pangilinan J."/>
            <person name="Park H.-J."/>
            <person name="Ramirez L."/>
            <person name="Alfaro M."/>
            <person name="Sun H."/>
            <person name="Tritt A."/>
            <person name="Yoshinaga Y."/>
            <person name="Zwiers L.-H."/>
            <person name="Turgeon B."/>
            <person name="Goodwin S."/>
            <person name="Spatafora J."/>
            <person name="Crous P."/>
            <person name="Grigoriev I."/>
        </authorList>
    </citation>
    <scope>NUCLEOTIDE SEQUENCE</scope>
    <source>
        <strain evidence="1">ATCC 200398</strain>
    </source>
</reference>
<evidence type="ECO:0000313" key="1">
    <source>
        <dbReference type="EMBL" id="KAF2470194.1"/>
    </source>
</evidence>